<evidence type="ECO:0000313" key="6">
    <source>
        <dbReference type="Proteomes" id="UP000008281"/>
    </source>
</evidence>
<dbReference type="FunCoup" id="E3LLR5">
    <property type="interactions" value="545"/>
</dbReference>
<comment type="similarity">
    <text evidence="1">Belongs to the GILT family.</text>
</comment>
<dbReference type="AlphaFoldDB" id="E3LLR5"/>
<evidence type="ECO:0000256" key="1">
    <source>
        <dbReference type="ARBA" id="ARBA00005679"/>
    </source>
</evidence>
<dbReference type="RefSeq" id="XP_003114598.1">
    <property type="nucleotide sequence ID" value="XM_003114550.1"/>
</dbReference>
<keyword evidence="6" id="KW-1185">Reference proteome</keyword>
<reference evidence="4" key="1">
    <citation type="submission" date="2007-07" db="EMBL/GenBank/DDBJ databases">
        <title>PCAP assembly of the Caenorhabditis remanei genome.</title>
        <authorList>
            <consortium name="The Caenorhabditis remanei Sequencing Consortium"/>
            <person name="Wilson R.K."/>
        </authorList>
    </citation>
    <scope>NUCLEOTIDE SEQUENCE [LARGE SCALE GENOMIC DNA]</scope>
    <source>
        <strain evidence="4">PB4641</strain>
    </source>
</reference>
<evidence type="ECO:0000313" key="7">
    <source>
        <dbReference type="Proteomes" id="UP000483820"/>
    </source>
</evidence>
<keyword evidence="3" id="KW-0732">Signal</keyword>
<gene>
    <name evidence="4" type="ORF">CRE_28250</name>
    <name evidence="5" type="ORF">GCK72_001771</name>
</gene>
<dbReference type="STRING" id="31234.E3LLR5"/>
<name>E3LLR5_CAERE</name>
<dbReference type="Proteomes" id="UP000483820">
    <property type="component" value="Chromosome I"/>
</dbReference>
<dbReference type="HOGENOM" id="CLU_066886_2_3_1"/>
<dbReference type="GeneID" id="9817859"/>
<evidence type="ECO:0000313" key="4">
    <source>
        <dbReference type="EMBL" id="EFP02733.1"/>
    </source>
</evidence>
<reference evidence="5 7" key="2">
    <citation type="submission" date="2019-12" db="EMBL/GenBank/DDBJ databases">
        <title>Chromosome-level assembly of the Caenorhabditis remanei genome.</title>
        <authorList>
            <person name="Teterina A.A."/>
            <person name="Willis J.H."/>
            <person name="Phillips P.C."/>
        </authorList>
    </citation>
    <scope>NUCLEOTIDE SEQUENCE [LARGE SCALE GENOMIC DNA]</scope>
    <source>
        <strain evidence="5 7">PX506</strain>
        <tissue evidence="5">Whole organism</tissue>
    </source>
</reference>
<evidence type="ECO:0000313" key="5">
    <source>
        <dbReference type="EMBL" id="KAF1769954.1"/>
    </source>
</evidence>
<feature type="signal peptide" evidence="3">
    <location>
        <begin position="1"/>
        <end position="20"/>
    </location>
</feature>
<dbReference type="eggNOG" id="KOG3160">
    <property type="taxonomic scope" value="Eukaryota"/>
</dbReference>
<keyword evidence="2" id="KW-0325">Glycoprotein</keyword>
<feature type="chain" id="PRO_5035105898" description="DUF19 domain-containing protein" evidence="3">
    <location>
        <begin position="21"/>
        <end position="205"/>
    </location>
</feature>
<dbReference type="PANTHER" id="PTHR13234">
    <property type="entry name" value="GAMMA-INTERFERON INDUCIBLE LYSOSOMAL THIOL REDUCTASE GILT"/>
    <property type="match status" value="1"/>
</dbReference>
<organism evidence="6">
    <name type="scientific">Caenorhabditis remanei</name>
    <name type="common">Caenorhabditis vulgaris</name>
    <dbReference type="NCBI Taxonomy" id="31234"/>
    <lineage>
        <taxon>Eukaryota</taxon>
        <taxon>Metazoa</taxon>
        <taxon>Ecdysozoa</taxon>
        <taxon>Nematoda</taxon>
        <taxon>Chromadorea</taxon>
        <taxon>Rhabditida</taxon>
        <taxon>Rhabditina</taxon>
        <taxon>Rhabditomorpha</taxon>
        <taxon>Rhabditoidea</taxon>
        <taxon>Rhabditidae</taxon>
        <taxon>Peloderinae</taxon>
        <taxon>Caenorhabditis</taxon>
    </lineage>
</organism>
<evidence type="ECO:0000256" key="3">
    <source>
        <dbReference type="SAM" id="SignalP"/>
    </source>
</evidence>
<dbReference type="GO" id="GO:0016671">
    <property type="term" value="F:oxidoreductase activity, acting on a sulfur group of donors, disulfide as acceptor"/>
    <property type="evidence" value="ECO:0007669"/>
    <property type="project" value="InterPro"/>
</dbReference>
<dbReference type="PANTHER" id="PTHR13234:SF25">
    <property type="entry name" value="GAMMA-INTERFERON-INDUCIBLE LYSOSOMAL THIOL REDUCTASE"/>
    <property type="match status" value="1"/>
</dbReference>
<dbReference type="OMA" id="LQCCSKK"/>
<evidence type="ECO:0008006" key="8">
    <source>
        <dbReference type="Google" id="ProtNLM"/>
    </source>
</evidence>
<dbReference type="Pfam" id="PF03227">
    <property type="entry name" value="GILT"/>
    <property type="match status" value="1"/>
</dbReference>
<dbReference type="CTD" id="9817859"/>
<proteinExistence type="inferred from homology"/>
<dbReference type="Proteomes" id="UP000008281">
    <property type="component" value="Unassembled WGS sequence"/>
</dbReference>
<sequence>MFSIYFLIFSILFLSGTIDSTLKVNKIPVDTVDITGFTKCSLTTKWFKKQLAPFLEEFKTIPSRLNITYHPLSIGSKIVNGSKIAVCENGELECKLNKLQCCSKKYMNSSDPINLLKTLECIQGSNLETAIACLPEANSKNLIEKCSDTDEGEQLLISEPFPHNASIVLPWIKINGVRSFEATKNFKKVICELNSAKDAKPCLKI</sequence>
<dbReference type="EMBL" id="WUAV01000001">
    <property type="protein sequence ID" value="KAF1769954.1"/>
    <property type="molecule type" value="Genomic_DNA"/>
</dbReference>
<accession>E3LLR5</accession>
<dbReference type="OrthoDB" id="5850948at2759"/>
<dbReference type="EMBL" id="DS268411">
    <property type="protein sequence ID" value="EFP02733.1"/>
    <property type="molecule type" value="Genomic_DNA"/>
</dbReference>
<dbReference type="InterPro" id="IPR004911">
    <property type="entry name" value="Interferon-induced_GILT"/>
</dbReference>
<protein>
    <recommendedName>
        <fullName evidence="8">DUF19 domain-containing protein</fullName>
    </recommendedName>
</protein>
<dbReference type="KEGG" id="crq:GCK72_001771"/>
<dbReference type="InParanoid" id="E3LLR5"/>
<evidence type="ECO:0000256" key="2">
    <source>
        <dbReference type="ARBA" id="ARBA00023180"/>
    </source>
</evidence>